<dbReference type="RefSeq" id="WP_182584952.1">
    <property type="nucleotide sequence ID" value="NZ_JABVCQ010000050.1"/>
</dbReference>
<dbReference type="Gene3D" id="3.30.920.30">
    <property type="entry name" value="Hypothetical protein"/>
    <property type="match status" value="1"/>
</dbReference>
<evidence type="ECO:0000256" key="2">
    <source>
        <dbReference type="ARBA" id="ARBA00022649"/>
    </source>
</evidence>
<dbReference type="Proteomes" id="UP000548632">
    <property type="component" value="Unassembled WGS sequence"/>
</dbReference>
<keyword evidence="3" id="KW-0540">Nuclease</keyword>
<dbReference type="InterPro" id="IPR038570">
    <property type="entry name" value="HicA_sf"/>
</dbReference>
<evidence type="ECO:0000256" key="4">
    <source>
        <dbReference type="ARBA" id="ARBA00022759"/>
    </source>
</evidence>
<sequence length="75" mass="8187">MPKLPVVSGAQVIRALQRLGFLVIRQRGSHIILRRDDVGCTVQNHRELKIGTLTGVLKQAGVTSEEVIAALHHAI</sequence>
<evidence type="ECO:0000256" key="6">
    <source>
        <dbReference type="ARBA" id="ARBA00022884"/>
    </source>
</evidence>
<dbReference type="GO" id="GO:0004519">
    <property type="term" value="F:endonuclease activity"/>
    <property type="evidence" value="ECO:0007669"/>
    <property type="project" value="UniProtKB-KW"/>
</dbReference>
<keyword evidence="9" id="KW-1185">Reference proteome</keyword>
<protein>
    <submittedName>
        <fullName evidence="8">Type II toxin-antitoxin system HicA family toxin</fullName>
    </submittedName>
</protein>
<comment type="caution">
    <text evidence="8">The sequence shown here is derived from an EMBL/GenBank/DDBJ whole genome shotgun (WGS) entry which is preliminary data.</text>
</comment>
<keyword evidence="6" id="KW-0694">RNA-binding</keyword>
<dbReference type="GO" id="GO:0016787">
    <property type="term" value="F:hydrolase activity"/>
    <property type="evidence" value="ECO:0007669"/>
    <property type="project" value="UniProtKB-KW"/>
</dbReference>
<organism evidence="8 9">
    <name type="scientific">Thiospirillum jenense</name>
    <dbReference type="NCBI Taxonomy" id="1653858"/>
    <lineage>
        <taxon>Bacteria</taxon>
        <taxon>Pseudomonadati</taxon>
        <taxon>Pseudomonadota</taxon>
        <taxon>Gammaproteobacteria</taxon>
        <taxon>Chromatiales</taxon>
        <taxon>Chromatiaceae</taxon>
        <taxon>Thiospirillum</taxon>
    </lineage>
</organism>
<accession>A0A839HEF2</accession>
<keyword evidence="4" id="KW-0255">Endonuclease</keyword>
<dbReference type="EMBL" id="JABVCQ010000050">
    <property type="protein sequence ID" value="MBB1127325.1"/>
    <property type="molecule type" value="Genomic_DNA"/>
</dbReference>
<keyword evidence="7" id="KW-0346">Stress response</keyword>
<dbReference type="GO" id="GO:0003729">
    <property type="term" value="F:mRNA binding"/>
    <property type="evidence" value="ECO:0007669"/>
    <property type="project" value="InterPro"/>
</dbReference>
<proteinExistence type="inferred from homology"/>
<dbReference type="SUPFAM" id="SSF54786">
    <property type="entry name" value="YcfA/nrd intein domain"/>
    <property type="match status" value="1"/>
</dbReference>
<keyword evidence="5" id="KW-0378">Hydrolase</keyword>
<evidence type="ECO:0000256" key="7">
    <source>
        <dbReference type="ARBA" id="ARBA00023016"/>
    </source>
</evidence>
<name>A0A839HEF2_9GAMM</name>
<gene>
    <name evidence="8" type="ORF">HUK38_14005</name>
</gene>
<dbReference type="InterPro" id="IPR012933">
    <property type="entry name" value="HicA_mRNA_interferase"/>
</dbReference>
<dbReference type="AlphaFoldDB" id="A0A839HEF2"/>
<evidence type="ECO:0000256" key="1">
    <source>
        <dbReference type="ARBA" id="ARBA00006620"/>
    </source>
</evidence>
<reference evidence="8 9" key="1">
    <citation type="journal article" date="2020" name="Arch. Microbiol.">
        <title>The genome sequence of the giant phototrophic gammaproteobacterium Thiospirillum jenense gives insight into its physiological properties and phylogenetic relationships.</title>
        <authorList>
            <person name="Imhoff J.F."/>
            <person name="Meyer T.E."/>
            <person name="Kyndt J.A."/>
        </authorList>
    </citation>
    <scope>NUCLEOTIDE SEQUENCE [LARGE SCALE GENOMIC DNA]</scope>
    <source>
        <strain evidence="8 9">DSM 216</strain>
    </source>
</reference>
<keyword evidence="2" id="KW-1277">Toxin-antitoxin system</keyword>
<evidence type="ECO:0000256" key="3">
    <source>
        <dbReference type="ARBA" id="ARBA00022722"/>
    </source>
</evidence>
<dbReference type="Pfam" id="PF07927">
    <property type="entry name" value="HicA_toxin"/>
    <property type="match status" value="1"/>
</dbReference>
<evidence type="ECO:0000256" key="5">
    <source>
        <dbReference type="ARBA" id="ARBA00022801"/>
    </source>
</evidence>
<evidence type="ECO:0000313" key="9">
    <source>
        <dbReference type="Proteomes" id="UP000548632"/>
    </source>
</evidence>
<comment type="similarity">
    <text evidence="1">Belongs to the HicA mRNA interferase family.</text>
</comment>
<evidence type="ECO:0000313" key="8">
    <source>
        <dbReference type="EMBL" id="MBB1127325.1"/>
    </source>
</evidence>